<dbReference type="PANTHER" id="PTHR10681">
    <property type="entry name" value="THIOREDOXIN PEROXIDASE"/>
    <property type="match status" value="1"/>
</dbReference>
<feature type="domain" description="Thioredoxin" evidence="8">
    <location>
        <begin position="35"/>
        <end position="193"/>
    </location>
</feature>
<dbReference type="GO" id="GO:0006979">
    <property type="term" value="P:response to oxidative stress"/>
    <property type="evidence" value="ECO:0007669"/>
    <property type="project" value="TreeGrafter"/>
</dbReference>
<dbReference type="AlphaFoldDB" id="A0A0L7QJI5"/>
<dbReference type="CDD" id="cd03015">
    <property type="entry name" value="PRX_Typ2cys"/>
    <property type="match status" value="1"/>
</dbReference>
<keyword evidence="6" id="KW-0676">Redox-active center</keyword>
<keyword evidence="5" id="KW-0560">Oxidoreductase</keyword>
<accession>A0A0L7QJI5</accession>
<gene>
    <name evidence="9" type="ORF">WH47_05384</name>
</gene>
<dbReference type="GO" id="GO:0042744">
    <property type="term" value="P:hydrogen peroxide catabolic process"/>
    <property type="evidence" value="ECO:0007669"/>
    <property type="project" value="TreeGrafter"/>
</dbReference>
<keyword evidence="4" id="KW-0049">Antioxidant</keyword>
<organism evidence="9 10">
    <name type="scientific">Habropoda laboriosa</name>
    <dbReference type="NCBI Taxonomy" id="597456"/>
    <lineage>
        <taxon>Eukaryota</taxon>
        <taxon>Metazoa</taxon>
        <taxon>Ecdysozoa</taxon>
        <taxon>Arthropoda</taxon>
        <taxon>Hexapoda</taxon>
        <taxon>Insecta</taxon>
        <taxon>Pterygota</taxon>
        <taxon>Neoptera</taxon>
        <taxon>Endopterygota</taxon>
        <taxon>Hymenoptera</taxon>
        <taxon>Apocrita</taxon>
        <taxon>Aculeata</taxon>
        <taxon>Apoidea</taxon>
        <taxon>Anthophila</taxon>
        <taxon>Apidae</taxon>
        <taxon>Habropoda</taxon>
    </lineage>
</organism>
<dbReference type="GO" id="GO:0033554">
    <property type="term" value="P:cellular response to stress"/>
    <property type="evidence" value="ECO:0007669"/>
    <property type="project" value="TreeGrafter"/>
</dbReference>
<reference evidence="9 10" key="1">
    <citation type="submission" date="2015-07" db="EMBL/GenBank/DDBJ databases">
        <title>The genome of Habropoda laboriosa.</title>
        <authorList>
            <person name="Pan H."/>
            <person name="Kapheim K."/>
        </authorList>
    </citation>
    <scope>NUCLEOTIDE SEQUENCE [LARGE SCALE GENOMIC DNA]</scope>
    <source>
        <strain evidence="9">0110345459</strain>
    </source>
</reference>
<sequence>MTTFDFFLKSKVENNNFCCGGEPQKPREPEVHKVPALGSPALPWSGIAIVDLKIKNISLKDFKGKYLILLFYPYDFTFICPSEMIQFSDRIEEFKKSDCEVIAISTDSQYSHLAWIITPRKQGALGEMRIAVLSDKSHKVSRLYGVLDEKEEICLKGLFIIDKKQLIRHVAISKISLSRSVDETLRIVEACKFIDEYGETCPAGPRKQLNPLNHNLPYFST</sequence>
<dbReference type="PANTHER" id="PTHR10681:SF171">
    <property type="entry name" value="PEROXIREDOXIN 4"/>
    <property type="match status" value="1"/>
</dbReference>
<name>A0A0L7QJI5_9HYME</name>
<proteinExistence type="inferred from homology"/>
<keyword evidence="3" id="KW-0575">Peroxidase</keyword>
<dbReference type="GO" id="GO:0005829">
    <property type="term" value="C:cytosol"/>
    <property type="evidence" value="ECO:0007669"/>
    <property type="project" value="TreeGrafter"/>
</dbReference>
<dbReference type="GO" id="GO:0008379">
    <property type="term" value="F:thioredoxin peroxidase activity"/>
    <property type="evidence" value="ECO:0007669"/>
    <property type="project" value="TreeGrafter"/>
</dbReference>
<dbReference type="GO" id="GO:0045454">
    <property type="term" value="P:cell redox homeostasis"/>
    <property type="evidence" value="ECO:0007669"/>
    <property type="project" value="TreeGrafter"/>
</dbReference>
<comment type="catalytic activity">
    <reaction evidence="7">
        <text>a hydroperoxide + [thioredoxin]-dithiol = an alcohol + [thioredoxin]-disulfide + H2O</text>
        <dbReference type="Rhea" id="RHEA:62620"/>
        <dbReference type="Rhea" id="RHEA-COMP:10698"/>
        <dbReference type="Rhea" id="RHEA-COMP:10700"/>
        <dbReference type="ChEBI" id="CHEBI:15377"/>
        <dbReference type="ChEBI" id="CHEBI:29950"/>
        <dbReference type="ChEBI" id="CHEBI:30879"/>
        <dbReference type="ChEBI" id="CHEBI:35924"/>
        <dbReference type="ChEBI" id="CHEBI:50058"/>
        <dbReference type="EC" id="1.11.1.24"/>
    </reaction>
</comment>
<evidence type="ECO:0000256" key="3">
    <source>
        <dbReference type="ARBA" id="ARBA00022559"/>
    </source>
</evidence>
<dbReference type="InterPro" id="IPR036249">
    <property type="entry name" value="Thioredoxin-like_sf"/>
</dbReference>
<comment type="similarity">
    <text evidence="1">Belongs to the peroxiredoxin family. AhpC/Prx1 subfamily.</text>
</comment>
<dbReference type="OrthoDB" id="7553315at2759"/>
<evidence type="ECO:0000313" key="10">
    <source>
        <dbReference type="Proteomes" id="UP000053825"/>
    </source>
</evidence>
<evidence type="ECO:0000259" key="8">
    <source>
        <dbReference type="PROSITE" id="PS51352"/>
    </source>
</evidence>
<dbReference type="InterPro" id="IPR050217">
    <property type="entry name" value="Peroxiredoxin"/>
</dbReference>
<evidence type="ECO:0000256" key="5">
    <source>
        <dbReference type="ARBA" id="ARBA00023002"/>
    </source>
</evidence>
<dbReference type="InterPro" id="IPR000866">
    <property type="entry name" value="AhpC/TSA"/>
</dbReference>
<dbReference type="InterPro" id="IPR013766">
    <property type="entry name" value="Thioredoxin_domain"/>
</dbReference>
<dbReference type="EMBL" id="KQ415226">
    <property type="protein sequence ID" value="KOC58730.1"/>
    <property type="molecule type" value="Genomic_DNA"/>
</dbReference>
<dbReference type="SUPFAM" id="SSF52833">
    <property type="entry name" value="Thioredoxin-like"/>
    <property type="match status" value="1"/>
</dbReference>
<dbReference type="Proteomes" id="UP000053825">
    <property type="component" value="Unassembled WGS sequence"/>
</dbReference>
<evidence type="ECO:0000256" key="6">
    <source>
        <dbReference type="ARBA" id="ARBA00023284"/>
    </source>
</evidence>
<evidence type="ECO:0000313" key="9">
    <source>
        <dbReference type="EMBL" id="KOC58730.1"/>
    </source>
</evidence>
<evidence type="ECO:0000256" key="4">
    <source>
        <dbReference type="ARBA" id="ARBA00022862"/>
    </source>
</evidence>
<evidence type="ECO:0000256" key="2">
    <source>
        <dbReference type="ARBA" id="ARBA00013017"/>
    </source>
</evidence>
<dbReference type="Gene3D" id="3.40.30.10">
    <property type="entry name" value="Glutaredoxin"/>
    <property type="match status" value="1"/>
</dbReference>
<dbReference type="STRING" id="597456.A0A0L7QJI5"/>
<dbReference type="EC" id="1.11.1.24" evidence="2"/>
<protein>
    <recommendedName>
        <fullName evidence="2">thioredoxin-dependent peroxiredoxin</fullName>
        <ecNumber evidence="2">1.11.1.24</ecNumber>
    </recommendedName>
</protein>
<evidence type="ECO:0000256" key="1">
    <source>
        <dbReference type="ARBA" id="ARBA00009796"/>
    </source>
</evidence>
<keyword evidence="10" id="KW-1185">Reference proteome</keyword>
<evidence type="ECO:0000256" key="7">
    <source>
        <dbReference type="ARBA" id="ARBA00049091"/>
    </source>
</evidence>
<dbReference type="PROSITE" id="PS51352">
    <property type="entry name" value="THIOREDOXIN_2"/>
    <property type="match status" value="1"/>
</dbReference>
<dbReference type="Pfam" id="PF00578">
    <property type="entry name" value="AhpC-TSA"/>
    <property type="match status" value="1"/>
</dbReference>